<dbReference type="EMBL" id="JBHMAJ010000007">
    <property type="protein sequence ID" value="MFB9824485.1"/>
    <property type="molecule type" value="Genomic_DNA"/>
</dbReference>
<dbReference type="AlphaFoldDB" id="A0ABD5MPJ6"/>
<evidence type="ECO:0000313" key="2">
    <source>
        <dbReference type="Proteomes" id="UP001589595"/>
    </source>
</evidence>
<dbReference type="RefSeq" id="WP_222920864.1">
    <property type="nucleotide sequence ID" value="NZ_CP082286.1"/>
</dbReference>
<dbReference type="Proteomes" id="UP001589595">
    <property type="component" value="Unassembled WGS sequence"/>
</dbReference>
<name>A0ABD5MPJ6_9EURY</name>
<protein>
    <submittedName>
        <fullName evidence="1">SatD family protein</fullName>
    </submittedName>
</protein>
<dbReference type="Pfam" id="PF16264">
    <property type="entry name" value="SatD"/>
    <property type="match status" value="1"/>
</dbReference>
<comment type="caution">
    <text evidence="1">The sequence shown here is derived from an EMBL/GenBank/DDBJ whole genome shotgun (WGS) entry which is preliminary data.</text>
</comment>
<proteinExistence type="predicted"/>
<sequence>MTGTERTHVVLGDVIDSRGEPDREGLRERIEDALAAANDAYAEAIGARFAPIKGADEFGGTLEDPAAAYGVVRAIQERLHPTVARYVVVAGAVDVNPGATDVTAMDGPAFHRADEALSELNAEDGHFFLDTADDRVNGPVTAAGDLALAIREEWTERQTEIARAYRRRGTQTAVAEAFGVSTQAVSKTLAAASYDRVRRNEALIDRALGAEPED</sequence>
<organism evidence="1 2">
    <name type="scientific">Halobaculum roseum</name>
    <dbReference type="NCBI Taxonomy" id="2175149"/>
    <lineage>
        <taxon>Archaea</taxon>
        <taxon>Methanobacteriati</taxon>
        <taxon>Methanobacteriota</taxon>
        <taxon>Stenosarchaea group</taxon>
        <taxon>Halobacteria</taxon>
        <taxon>Halobacteriales</taxon>
        <taxon>Haloferacaceae</taxon>
        <taxon>Halobaculum</taxon>
    </lineage>
</organism>
<dbReference type="GeneID" id="67210884"/>
<keyword evidence="2" id="KW-1185">Reference proteome</keyword>
<reference evidence="1" key="1">
    <citation type="submission" date="2024-09" db="EMBL/GenBank/DDBJ databases">
        <authorList>
            <person name="Sun Q."/>
        </authorList>
    </citation>
    <scope>NUCLEOTIDE SEQUENCE [LARGE SCALE GENOMIC DNA]</scope>
    <source>
        <strain evidence="1">JCM 31273</strain>
    </source>
</reference>
<evidence type="ECO:0000313" key="1">
    <source>
        <dbReference type="EMBL" id="MFB9824485.1"/>
    </source>
</evidence>
<accession>A0ABD5MPJ6</accession>
<dbReference type="InterPro" id="IPR032580">
    <property type="entry name" value="SatD"/>
</dbReference>
<gene>
    <name evidence="1" type="ORF">ACFFOL_09945</name>
</gene>